<feature type="transmembrane region" description="Helical" evidence="8">
    <location>
        <begin position="160"/>
        <end position="180"/>
    </location>
</feature>
<keyword evidence="4" id="KW-1003">Cell membrane</keyword>
<feature type="transmembrane region" description="Helical" evidence="8">
    <location>
        <begin position="318"/>
        <end position="337"/>
    </location>
</feature>
<dbReference type="PANTHER" id="PTHR30472:SF25">
    <property type="entry name" value="ABC TRANSPORTER PERMEASE PROTEIN MJ0876-RELATED"/>
    <property type="match status" value="1"/>
</dbReference>
<gene>
    <name evidence="9" type="ORF">JOC58_001464</name>
</gene>
<dbReference type="InterPro" id="IPR000522">
    <property type="entry name" value="ABC_transptr_permease_BtuC"/>
</dbReference>
<name>A0ABU1IY10_9BACL</name>
<feature type="transmembrane region" description="Helical" evidence="8">
    <location>
        <begin position="201"/>
        <end position="221"/>
    </location>
</feature>
<evidence type="ECO:0000256" key="2">
    <source>
        <dbReference type="ARBA" id="ARBA00007935"/>
    </source>
</evidence>
<dbReference type="Proteomes" id="UP001185028">
    <property type="component" value="Unassembled WGS sequence"/>
</dbReference>
<evidence type="ECO:0000256" key="6">
    <source>
        <dbReference type="ARBA" id="ARBA00022989"/>
    </source>
</evidence>
<evidence type="ECO:0000256" key="1">
    <source>
        <dbReference type="ARBA" id="ARBA00004651"/>
    </source>
</evidence>
<protein>
    <submittedName>
        <fullName evidence="9">Iron complex transport system permease protein</fullName>
    </submittedName>
</protein>
<dbReference type="Gene3D" id="1.10.3470.10">
    <property type="entry name" value="ABC transporter involved in vitamin B12 uptake, BtuC"/>
    <property type="match status" value="1"/>
</dbReference>
<feature type="transmembrane region" description="Helical" evidence="8">
    <location>
        <begin position="127"/>
        <end position="148"/>
    </location>
</feature>
<evidence type="ECO:0000256" key="3">
    <source>
        <dbReference type="ARBA" id="ARBA00022448"/>
    </source>
</evidence>
<feature type="transmembrane region" description="Helical" evidence="8">
    <location>
        <begin position="287"/>
        <end position="306"/>
    </location>
</feature>
<comment type="similarity">
    <text evidence="2">Belongs to the binding-protein-dependent transport system permease family. FecCD subfamily.</text>
</comment>
<evidence type="ECO:0000313" key="10">
    <source>
        <dbReference type="Proteomes" id="UP001185028"/>
    </source>
</evidence>
<accession>A0ABU1IY10</accession>
<feature type="transmembrane region" description="Helical" evidence="8">
    <location>
        <begin position="249"/>
        <end position="275"/>
    </location>
</feature>
<dbReference type="SUPFAM" id="SSF81345">
    <property type="entry name" value="ABC transporter involved in vitamin B12 uptake, BtuC"/>
    <property type="match status" value="1"/>
</dbReference>
<feature type="transmembrane region" description="Helical" evidence="8">
    <location>
        <begin position="6"/>
        <end position="31"/>
    </location>
</feature>
<proteinExistence type="inferred from homology"/>
<evidence type="ECO:0000256" key="5">
    <source>
        <dbReference type="ARBA" id="ARBA00022692"/>
    </source>
</evidence>
<dbReference type="CDD" id="cd06550">
    <property type="entry name" value="TM_ABC_iron-siderophores_like"/>
    <property type="match status" value="1"/>
</dbReference>
<dbReference type="EMBL" id="JAVDQH010000004">
    <property type="protein sequence ID" value="MDR6243577.1"/>
    <property type="molecule type" value="Genomic_DNA"/>
</dbReference>
<comment type="caution">
    <text evidence="9">The sequence shown here is derived from an EMBL/GenBank/DDBJ whole genome shotgun (WGS) entry which is preliminary data.</text>
</comment>
<sequence>MSRQHVWPLLLFLILLVISVVLNTGIGSVYIPGGQITRILLHHIPGMQRWITPDWSEAAEQIMLNIRLPRVMLALLVGAALGLAGAAFQGVLRNPLADPFTLGVSSGSSVGAAVLIFTGYQYSLFGGWTLPLIAFVSGAITLYIVLALAREQGRIPTGSLILSGVVMQSFLGAIVSFLASMSEGSVNEIIFWTMGSLSLRGWPYVLAMLPYVVIGIVLLWSQARAMNVLSLGEREAAHLGVHVDRTKTVVLIIATLITAAAVSVSGVVAFVGLVVPHMIRLLLGPDYRLLIPLSAIGGGIFLMWADTAARTVLAPTEIPLGVVTAFVGAPFFAYLLHRSKKKQPDMM</sequence>
<dbReference type="InterPro" id="IPR037294">
    <property type="entry name" value="ABC_BtuC-like"/>
</dbReference>
<reference evidence="9 10" key="1">
    <citation type="submission" date="2023-07" db="EMBL/GenBank/DDBJ databases">
        <title>Genomic Encyclopedia of Type Strains, Phase IV (KMG-IV): sequencing the most valuable type-strain genomes for metagenomic binning, comparative biology and taxonomic classification.</title>
        <authorList>
            <person name="Goeker M."/>
        </authorList>
    </citation>
    <scope>NUCLEOTIDE SEQUENCE [LARGE SCALE GENOMIC DNA]</scope>
    <source>
        <strain evidence="9 10">DSM 22170</strain>
    </source>
</reference>
<feature type="transmembrane region" description="Helical" evidence="8">
    <location>
        <begin position="71"/>
        <end position="88"/>
    </location>
</feature>
<dbReference type="PANTHER" id="PTHR30472">
    <property type="entry name" value="FERRIC ENTEROBACTIN TRANSPORT SYSTEM PERMEASE PROTEIN"/>
    <property type="match status" value="1"/>
</dbReference>
<organism evidence="9 10">
    <name type="scientific">Paenibacillus hunanensis</name>
    <dbReference type="NCBI Taxonomy" id="539262"/>
    <lineage>
        <taxon>Bacteria</taxon>
        <taxon>Bacillati</taxon>
        <taxon>Bacillota</taxon>
        <taxon>Bacilli</taxon>
        <taxon>Bacillales</taxon>
        <taxon>Paenibacillaceae</taxon>
        <taxon>Paenibacillus</taxon>
    </lineage>
</organism>
<keyword evidence="6 8" id="KW-1133">Transmembrane helix</keyword>
<keyword evidence="10" id="KW-1185">Reference proteome</keyword>
<keyword evidence="7 8" id="KW-0472">Membrane</keyword>
<evidence type="ECO:0000256" key="7">
    <source>
        <dbReference type="ARBA" id="ARBA00023136"/>
    </source>
</evidence>
<keyword evidence="5 8" id="KW-0812">Transmembrane</keyword>
<dbReference type="RefSeq" id="WP_188773752.1">
    <property type="nucleotide sequence ID" value="NZ_BMMB01000001.1"/>
</dbReference>
<evidence type="ECO:0000313" key="9">
    <source>
        <dbReference type="EMBL" id="MDR6243577.1"/>
    </source>
</evidence>
<dbReference type="Pfam" id="PF01032">
    <property type="entry name" value="FecCD"/>
    <property type="match status" value="1"/>
</dbReference>
<evidence type="ECO:0000256" key="4">
    <source>
        <dbReference type="ARBA" id="ARBA00022475"/>
    </source>
</evidence>
<comment type="subcellular location">
    <subcellularLocation>
        <location evidence="1">Cell membrane</location>
        <topology evidence="1">Multi-pass membrane protein</topology>
    </subcellularLocation>
</comment>
<evidence type="ECO:0000256" key="8">
    <source>
        <dbReference type="SAM" id="Phobius"/>
    </source>
</evidence>
<keyword evidence="3" id="KW-0813">Transport</keyword>